<organism evidence="2 3">
    <name type="scientific">Desulfocurvibacter africanus PCS</name>
    <dbReference type="NCBI Taxonomy" id="1262666"/>
    <lineage>
        <taxon>Bacteria</taxon>
        <taxon>Pseudomonadati</taxon>
        <taxon>Thermodesulfobacteriota</taxon>
        <taxon>Desulfovibrionia</taxon>
        <taxon>Desulfovibrionales</taxon>
        <taxon>Desulfovibrionaceae</taxon>
        <taxon>Desulfocurvibacter</taxon>
    </lineage>
</organism>
<sequence length="560" mass="61702">MRSKLIKTTPERRAQVIGDISQGSEPGIRFYVLVGVSTLIASIGLIADSTAVVIGAMLVAPLMTPIFGISLALVLGEAKLLRNSLLAVTAGIFIAVATALLLGSLPIALEVTPEMLSRTQPNLFDLLVAVLAGFAGAYALVDESLSPALPGVAIATALVPPLANTGLCIAVKSYEGGLGSFLLFVANFLSILIVASAVFIVAGMNYRFDSTNKKQFLRRFGLAAFGFLIIFGLLTNSLITMIEDRILSQDIKQVLDQELAGMYGAELNRFNSDFESGKLYVLAHVMSPELFVPKEVKQIQDALSKKLDKSVEFTIRNTIVKDMGATGSTTLVEMRNLEGFFEGRKLTRKELVIRETEQLLWELTADAPGTRLDHVDFGMLPIGPTAVVTLKGRPPFPERIRAVQDDLRKRLNMPDLYLLVEVIEPDLWSSEGRLLLGWSRYGKLTPEKERTIRTVEDTVREAFSDIDGLFPLDVYFDFKDGRQPVKVLVEVSGNREPTGEDLRQVQNILSKASPMQVEAFLLKTSEAMLTRDGYVPLSRELRENVRARTEEVRKAWHMVN</sequence>
<protein>
    <recommendedName>
        <fullName evidence="4">TIGR00341 family protein</fullName>
    </recommendedName>
</protein>
<dbReference type="OrthoDB" id="9790659at2"/>
<dbReference type="Proteomes" id="UP000011922">
    <property type="component" value="Unassembled WGS sequence"/>
</dbReference>
<dbReference type="RefSeq" id="WP_005988884.1">
    <property type="nucleotide sequence ID" value="NZ_AOSV01000034.1"/>
</dbReference>
<feature type="transmembrane region" description="Helical" evidence="1">
    <location>
        <begin position="121"/>
        <end position="141"/>
    </location>
</feature>
<feature type="transmembrane region" description="Helical" evidence="1">
    <location>
        <begin position="220"/>
        <end position="242"/>
    </location>
</feature>
<evidence type="ECO:0008006" key="4">
    <source>
        <dbReference type="Google" id="ProtNLM"/>
    </source>
</evidence>
<dbReference type="PANTHER" id="PTHR20992">
    <property type="entry name" value="AT15442P-RELATED"/>
    <property type="match status" value="1"/>
</dbReference>
<dbReference type="InterPro" id="IPR005240">
    <property type="entry name" value="DUF389"/>
</dbReference>
<comment type="caution">
    <text evidence="2">The sequence shown here is derived from an EMBL/GenBank/DDBJ whole genome shotgun (WGS) entry which is preliminary data.</text>
</comment>
<feature type="transmembrane region" description="Helical" evidence="1">
    <location>
        <begin position="180"/>
        <end position="208"/>
    </location>
</feature>
<accession>M5PQ61</accession>
<name>M5PQ61_DESAF</name>
<feature type="transmembrane region" description="Helical" evidence="1">
    <location>
        <begin position="148"/>
        <end position="174"/>
    </location>
</feature>
<feature type="transmembrane region" description="Helical" evidence="1">
    <location>
        <begin position="30"/>
        <end position="47"/>
    </location>
</feature>
<reference evidence="2 3" key="1">
    <citation type="journal article" date="2013" name="Genome Announc.">
        <title>Draft Genome Sequence for Desulfovibrio africanus Strain PCS.</title>
        <authorList>
            <person name="Brown S.D."/>
            <person name="Utturkar S.M."/>
            <person name="Arkin A.P."/>
            <person name="Deutschbauer A.M."/>
            <person name="Elias D.A."/>
            <person name="Hazen T.C."/>
            <person name="Chakraborty R."/>
        </authorList>
    </citation>
    <scope>NUCLEOTIDE SEQUENCE [LARGE SCALE GENOMIC DNA]</scope>
    <source>
        <strain evidence="2 3">PCS</strain>
    </source>
</reference>
<keyword evidence="1" id="KW-0812">Transmembrane</keyword>
<keyword evidence="1" id="KW-0472">Membrane</keyword>
<evidence type="ECO:0000313" key="3">
    <source>
        <dbReference type="Proteomes" id="UP000011922"/>
    </source>
</evidence>
<proteinExistence type="predicted"/>
<feature type="transmembrane region" description="Helical" evidence="1">
    <location>
        <begin position="85"/>
        <end position="109"/>
    </location>
</feature>
<dbReference type="Pfam" id="PF04087">
    <property type="entry name" value="DUF389"/>
    <property type="match status" value="1"/>
</dbReference>
<keyword evidence="1" id="KW-1133">Transmembrane helix</keyword>
<dbReference type="EMBL" id="AOSV01000034">
    <property type="protein sequence ID" value="EMG36120.1"/>
    <property type="molecule type" value="Genomic_DNA"/>
</dbReference>
<dbReference type="PANTHER" id="PTHR20992:SF9">
    <property type="entry name" value="AT15442P-RELATED"/>
    <property type="match status" value="1"/>
</dbReference>
<dbReference type="AlphaFoldDB" id="M5PQ61"/>
<gene>
    <name evidence="2" type="ORF">PCS_03136</name>
</gene>
<evidence type="ECO:0000313" key="2">
    <source>
        <dbReference type="EMBL" id="EMG36120.1"/>
    </source>
</evidence>
<dbReference type="PATRIC" id="fig|1262666.3.peg.3182"/>
<dbReference type="NCBIfam" id="TIGR00341">
    <property type="entry name" value="TIGR00341 family protein"/>
    <property type="match status" value="1"/>
</dbReference>
<feature type="transmembrane region" description="Helical" evidence="1">
    <location>
        <begin position="53"/>
        <end position="73"/>
    </location>
</feature>
<evidence type="ECO:0000256" key="1">
    <source>
        <dbReference type="SAM" id="Phobius"/>
    </source>
</evidence>